<dbReference type="OrthoDB" id="2625859at2"/>
<accession>A0A220U847</accession>
<gene>
    <name evidence="1" type="ORF">CFK37_19665</name>
</gene>
<evidence type="ECO:0000313" key="1">
    <source>
        <dbReference type="EMBL" id="ASK64205.1"/>
    </source>
</evidence>
<dbReference type="AlphaFoldDB" id="A0A220U847"/>
<protein>
    <recommendedName>
        <fullName evidence="3">Replicative helicase inhibitor G39P N-terminal domain-containing protein</fullName>
    </recommendedName>
</protein>
<evidence type="ECO:0000313" key="2">
    <source>
        <dbReference type="Proteomes" id="UP000198312"/>
    </source>
</evidence>
<dbReference type="Gene3D" id="1.10.8.200">
    <property type="entry name" value="Replisome organizer (g39p helicase loader/inhibitor protein)"/>
    <property type="match status" value="1"/>
</dbReference>
<name>A0A220U847_9BACI</name>
<dbReference type="RefSeq" id="WP_089063462.1">
    <property type="nucleotide sequence ID" value="NZ_CP022315.1"/>
</dbReference>
<evidence type="ECO:0008006" key="3">
    <source>
        <dbReference type="Google" id="ProtNLM"/>
    </source>
</evidence>
<reference evidence="1 2" key="1">
    <citation type="submission" date="2017-07" db="EMBL/GenBank/DDBJ databases">
        <title>Virgibacillus sp. LM2416.</title>
        <authorList>
            <person name="Tak E.J."/>
            <person name="Bae J.-W."/>
        </authorList>
    </citation>
    <scope>NUCLEOTIDE SEQUENCE [LARGE SCALE GENOMIC DNA]</scope>
    <source>
        <strain evidence="1 2">LM2416</strain>
    </source>
</reference>
<proteinExistence type="predicted"/>
<dbReference type="KEGG" id="vil:CFK37_19665"/>
<organism evidence="1 2">
    <name type="scientific">Virgibacillus phasianinus</name>
    <dbReference type="NCBI Taxonomy" id="2017483"/>
    <lineage>
        <taxon>Bacteria</taxon>
        <taxon>Bacillati</taxon>
        <taxon>Bacillota</taxon>
        <taxon>Bacilli</taxon>
        <taxon>Bacillales</taxon>
        <taxon>Bacillaceae</taxon>
        <taxon>Virgibacillus</taxon>
    </lineage>
</organism>
<dbReference type="EMBL" id="CP022315">
    <property type="protein sequence ID" value="ASK64205.1"/>
    <property type="molecule type" value="Genomic_DNA"/>
</dbReference>
<dbReference type="Proteomes" id="UP000198312">
    <property type="component" value="Chromosome"/>
</dbReference>
<keyword evidence="2" id="KW-1185">Reference proteome</keyword>
<sequence length="111" mass="12596">MNQQEAIHVLETIGDIYPKFEVSKQKAHLLIQQLIQMDYDLVMEKLSAYVGAHAFAPTLAEIAAYPPVCNDHLENITRWRAEAATVPTEVKRAFHQKLTKLLKDKTNHGLS</sequence>